<organism evidence="1 2">
    <name type="scientific">Methylovulum psychrotolerans</name>
    <dbReference type="NCBI Taxonomy" id="1704499"/>
    <lineage>
        <taxon>Bacteria</taxon>
        <taxon>Pseudomonadati</taxon>
        <taxon>Pseudomonadota</taxon>
        <taxon>Gammaproteobacteria</taxon>
        <taxon>Methylococcales</taxon>
        <taxon>Methylococcaceae</taxon>
        <taxon>Methylovulum</taxon>
    </lineage>
</organism>
<comment type="caution">
    <text evidence="1">The sequence shown here is derived from an EMBL/GenBank/DDBJ whole genome shotgun (WGS) entry which is preliminary data.</text>
</comment>
<accession>A0A2S5CRG5</accession>
<sequence length="139" mass="15503">MDYGTCASQSSHKIITAEENGRKLTIKNPTARLIRRVKVDGCLENIAGKRCDYLFEIDDPSAQVIYLELKGCDIEKAYAQLVATLELFQPIHKNCKKACHIVASRVPKAAPKTQQLNIRLQKAKQATLHISTQQAVIDV</sequence>
<reference evidence="1 2" key="1">
    <citation type="submission" date="2017-11" db="EMBL/GenBank/DDBJ databases">
        <title>Draft Genome Sequence of Methylobacter psychrotolerans Sph1T, an Obligate Methanotroph from Low-Temperature Environments.</title>
        <authorList>
            <person name="Oshkin I.Y."/>
            <person name="Miroshnikov K."/>
            <person name="Belova S.E."/>
            <person name="Korzhenkov A."/>
            <person name="Toshchakov S.V."/>
            <person name="Dedysh S.N."/>
        </authorList>
    </citation>
    <scope>NUCLEOTIDE SEQUENCE [LARGE SCALE GENOMIC DNA]</scope>
    <source>
        <strain evidence="1 2">Sph1</strain>
    </source>
</reference>
<dbReference type="EMBL" id="PGFZ01000001">
    <property type="protein sequence ID" value="POZ53337.1"/>
    <property type="molecule type" value="Genomic_DNA"/>
</dbReference>
<dbReference type="AlphaFoldDB" id="A0A2S5CRG5"/>
<evidence type="ECO:0000313" key="2">
    <source>
        <dbReference type="Proteomes" id="UP000237423"/>
    </source>
</evidence>
<name>A0A2S5CRG5_9GAMM</name>
<proteinExistence type="predicted"/>
<gene>
    <name evidence="1" type="ORF">AADEFJLK_00357</name>
</gene>
<evidence type="ECO:0000313" key="1">
    <source>
        <dbReference type="EMBL" id="POZ53337.1"/>
    </source>
</evidence>
<dbReference type="RefSeq" id="WP_103973090.1">
    <property type="nucleotide sequence ID" value="NZ_PGFZ01000001.1"/>
</dbReference>
<dbReference type="Proteomes" id="UP000237423">
    <property type="component" value="Unassembled WGS sequence"/>
</dbReference>
<protein>
    <submittedName>
        <fullName evidence="1">Uncharacterized protein</fullName>
    </submittedName>
</protein>